<dbReference type="Pfam" id="PF07963">
    <property type="entry name" value="N_methyl"/>
    <property type="match status" value="1"/>
</dbReference>
<feature type="transmembrane region" description="Helical" evidence="1">
    <location>
        <begin position="12"/>
        <end position="34"/>
    </location>
</feature>
<dbReference type="Proteomes" id="UP000288259">
    <property type="component" value="Unassembled WGS sequence"/>
</dbReference>
<organism evidence="2 3">
    <name type="scientific">Pseudidiomarina insulisalsae</name>
    <dbReference type="NCBI Taxonomy" id="575789"/>
    <lineage>
        <taxon>Bacteria</taxon>
        <taxon>Pseudomonadati</taxon>
        <taxon>Pseudomonadota</taxon>
        <taxon>Gammaproteobacteria</taxon>
        <taxon>Alteromonadales</taxon>
        <taxon>Idiomarinaceae</taxon>
        <taxon>Pseudidiomarina</taxon>
    </lineage>
</organism>
<dbReference type="OrthoDB" id="6238548at2"/>
<keyword evidence="1" id="KW-0812">Transmembrane</keyword>
<dbReference type="RefSeq" id="WP_126753962.1">
    <property type="nucleotide sequence ID" value="NZ_PIPY01000003.1"/>
</dbReference>
<dbReference type="EMBL" id="PIPY01000003">
    <property type="protein sequence ID" value="RUO62598.1"/>
    <property type="molecule type" value="Genomic_DNA"/>
</dbReference>
<evidence type="ECO:0000313" key="2">
    <source>
        <dbReference type="EMBL" id="RUO62598.1"/>
    </source>
</evidence>
<dbReference type="InterPro" id="IPR012902">
    <property type="entry name" value="N_methyl_site"/>
</dbReference>
<gene>
    <name evidence="2" type="ORF">CWI71_03975</name>
</gene>
<evidence type="ECO:0000313" key="3">
    <source>
        <dbReference type="Proteomes" id="UP000288259"/>
    </source>
</evidence>
<dbReference type="AlphaFoldDB" id="A0A432YNW6"/>
<comment type="caution">
    <text evidence="2">The sequence shown here is derived from an EMBL/GenBank/DDBJ whole genome shotgun (WGS) entry which is preliminary data.</text>
</comment>
<protein>
    <recommendedName>
        <fullName evidence="4">Type II secretion system protein</fullName>
    </recommendedName>
</protein>
<keyword evidence="3" id="KW-1185">Reference proteome</keyword>
<keyword evidence="1" id="KW-1133">Transmembrane helix</keyword>
<dbReference type="SUPFAM" id="SSF54523">
    <property type="entry name" value="Pili subunits"/>
    <property type="match status" value="1"/>
</dbReference>
<keyword evidence="1" id="KW-0472">Membrane</keyword>
<proteinExistence type="predicted"/>
<evidence type="ECO:0008006" key="4">
    <source>
        <dbReference type="Google" id="ProtNLM"/>
    </source>
</evidence>
<name>A0A432YNW6_9GAMM</name>
<dbReference type="InterPro" id="IPR045584">
    <property type="entry name" value="Pilin-like"/>
</dbReference>
<accession>A0A432YNW6</accession>
<reference evidence="3" key="1">
    <citation type="journal article" date="2018" name="Front. Microbiol.">
        <title>Genome-Based Analysis Reveals the Taxonomy and Diversity of the Family Idiomarinaceae.</title>
        <authorList>
            <person name="Liu Y."/>
            <person name="Lai Q."/>
            <person name="Shao Z."/>
        </authorList>
    </citation>
    <scope>NUCLEOTIDE SEQUENCE [LARGE SCALE GENOMIC DNA]</scope>
    <source>
        <strain evidence="3">CVS-6</strain>
    </source>
</reference>
<evidence type="ECO:0000256" key="1">
    <source>
        <dbReference type="SAM" id="Phobius"/>
    </source>
</evidence>
<sequence>MTGPTPRYGFTLIELLVVMAIIAIAATLIGPVALNQYQRSQQTAERETLLRLLDHYTFTAYSHNQSFTLLADGPKIVIHKGLPPLDKWREGSAGAGLVQALEFEFLRFPQQQMVLNRHGFWQPAVLEWREGERAQNTTLNMALVESGGDDAPRE</sequence>
<dbReference type="Gene3D" id="3.30.700.10">
    <property type="entry name" value="Glycoprotein, Type 4 Pilin"/>
    <property type="match status" value="1"/>
</dbReference>
<dbReference type="NCBIfam" id="TIGR02532">
    <property type="entry name" value="IV_pilin_GFxxxE"/>
    <property type="match status" value="1"/>
</dbReference>